<reference evidence="2 3" key="1">
    <citation type="submission" date="2018-08" db="EMBL/GenBank/DDBJ databases">
        <title>Genomic Encyclopedia of Type Strains, Phase III (KMG-III): the genomes of soil and plant-associated and newly described type strains.</title>
        <authorList>
            <person name="Whitman W."/>
        </authorList>
    </citation>
    <scope>NUCLEOTIDE SEQUENCE [LARGE SCALE GENOMIC DNA]</scope>
    <source>
        <strain evidence="2 3">CGMCC 1.10966</strain>
    </source>
</reference>
<accession>A0A3D9QYB1</accession>
<keyword evidence="1" id="KW-0812">Transmembrane</keyword>
<evidence type="ECO:0000313" key="2">
    <source>
        <dbReference type="EMBL" id="REE70486.1"/>
    </source>
</evidence>
<gene>
    <name evidence="2" type="ORF">A8990_13040</name>
</gene>
<dbReference type="AlphaFoldDB" id="A0A3D9QYB1"/>
<dbReference type="RefSeq" id="WP_116191141.1">
    <property type="nucleotide sequence ID" value="NZ_QTTN01000030.1"/>
</dbReference>
<keyword evidence="1" id="KW-0472">Membrane</keyword>
<evidence type="ECO:0000256" key="1">
    <source>
        <dbReference type="SAM" id="Phobius"/>
    </source>
</evidence>
<name>A0A3D9QYB1_9BACL</name>
<comment type="caution">
    <text evidence="2">The sequence shown here is derived from an EMBL/GenBank/DDBJ whole genome shotgun (WGS) entry which is preliminary data.</text>
</comment>
<dbReference type="EMBL" id="QTTN01000030">
    <property type="protein sequence ID" value="REE70486.1"/>
    <property type="molecule type" value="Genomic_DNA"/>
</dbReference>
<organism evidence="2 3">
    <name type="scientific">Paenibacillus taihuensis</name>
    <dbReference type="NCBI Taxonomy" id="1156355"/>
    <lineage>
        <taxon>Bacteria</taxon>
        <taxon>Bacillati</taxon>
        <taxon>Bacillota</taxon>
        <taxon>Bacilli</taxon>
        <taxon>Bacillales</taxon>
        <taxon>Paenibacillaceae</taxon>
        <taxon>Paenibacillus</taxon>
    </lineage>
</organism>
<sequence length="76" mass="8900">MSYFLSIYFGIQLLIVILAAAGTIWFRRRRLAKRSNQPPSGFQRTAEIFIDPTTGIKQQVWFNPRTGERFYQTLES</sequence>
<keyword evidence="1" id="KW-1133">Transmembrane helix</keyword>
<dbReference type="Proteomes" id="UP000256304">
    <property type="component" value="Unassembled WGS sequence"/>
</dbReference>
<protein>
    <submittedName>
        <fullName evidence="2">Uncharacterized protein</fullName>
    </submittedName>
</protein>
<feature type="transmembrane region" description="Helical" evidence="1">
    <location>
        <begin position="6"/>
        <end position="26"/>
    </location>
</feature>
<proteinExistence type="predicted"/>
<keyword evidence="3" id="KW-1185">Reference proteome</keyword>
<dbReference type="OrthoDB" id="2377160at2"/>
<evidence type="ECO:0000313" key="3">
    <source>
        <dbReference type="Proteomes" id="UP000256304"/>
    </source>
</evidence>